<evidence type="ECO:0000313" key="9">
    <source>
        <dbReference type="Proteomes" id="UP001595593"/>
    </source>
</evidence>
<keyword evidence="3" id="KW-0732">Signal</keyword>
<dbReference type="EMBL" id="JBHRTN010000004">
    <property type="protein sequence ID" value="MFC3124132.1"/>
    <property type="molecule type" value="Genomic_DNA"/>
</dbReference>
<feature type="domain" description="Thioredoxin" evidence="7">
    <location>
        <begin position="5"/>
        <end position="204"/>
    </location>
</feature>
<protein>
    <submittedName>
        <fullName evidence="8">DsbA family protein</fullName>
    </submittedName>
</protein>
<comment type="function">
    <text evidence="1">May be required for disulfide bond formation in some proteins.</text>
</comment>
<keyword evidence="4" id="KW-0560">Oxidoreductase</keyword>
<keyword evidence="9" id="KW-1185">Reference proteome</keyword>
<comment type="caution">
    <text evidence="8">The sequence shown here is derived from an EMBL/GenBank/DDBJ whole genome shotgun (WGS) entry which is preliminary data.</text>
</comment>
<name>A0ABV7FZF0_9PROT</name>
<keyword evidence="6" id="KW-0676">Redox-active center</keyword>
<dbReference type="InterPro" id="IPR012336">
    <property type="entry name" value="Thioredoxin-like_fold"/>
</dbReference>
<keyword evidence="5" id="KW-1015">Disulfide bond</keyword>
<dbReference type="Pfam" id="PF13462">
    <property type="entry name" value="Thioredoxin_4"/>
    <property type="match status" value="1"/>
</dbReference>
<dbReference type="InterPro" id="IPR013766">
    <property type="entry name" value="Thioredoxin_domain"/>
</dbReference>
<dbReference type="InterPro" id="IPR036249">
    <property type="entry name" value="Thioredoxin-like_sf"/>
</dbReference>
<evidence type="ECO:0000256" key="2">
    <source>
        <dbReference type="ARBA" id="ARBA00005791"/>
    </source>
</evidence>
<sequence length="204" mass="22239">MPLSRRILMMAPAVLLPFGAKREALAQDADPRLAERGAGKPDAKVTVIEYFSLTCSHCAAFHRDTWPQVKKELVETGRIRMVWRDFPLDQLALAGAQVARAMPPAAYEAFTGALLSTQERWAFNRNADSIAEIAKVAAMAGMSRAQVDAAIADEGLRRAVLETRLKGEQEHRVNSTPTFVFNGKPAPGSLNYDRFAELAGEAGA</sequence>
<dbReference type="Proteomes" id="UP001595593">
    <property type="component" value="Unassembled WGS sequence"/>
</dbReference>
<dbReference type="SUPFAM" id="SSF52833">
    <property type="entry name" value="Thioredoxin-like"/>
    <property type="match status" value="1"/>
</dbReference>
<organism evidence="8 9">
    <name type="scientific">Teichococcus globiformis</name>
    <dbReference type="NCBI Taxonomy" id="2307229"/>
    <lineage>
        <taxon>Bacteria</taxon>
        <taxon>Pseudomonadati</taxon>
        <taxon>Pseudomonadota</taxon>
        <taxon>Alphaproteobacteria</taxon>
        <taxon>Acetobacterales</taxon>
        <taxon>Roseomonadaceae</taxon>
        <taxon>Roseomonas</taxon>
    </lineage>
</organism>
<evidence type="ECO:0000256" key="6">
    <source>
        <dbReference type="ARBA" id="ARBA00023284"/>
    </source>
</evidence>
<dbReference type="Gene3D" id="3.40.30.10">
    <property type="entry name" value="Glutaredoxin"/>
    <property type="match status" value="1"/>
</dbReference>
<comment type="similarity">
    <text evidence="2">Belongs to the thioredoxin family. DsbA subfamily.</text>
</comment>
<gene>
    <name evidence="8" type="ORF">ACFOD4_03595</name>
</gene>
<evidence type="ECO:0000256" key="3">
    <source>
        <dbReference type="ARBA" id="ARBA00022729"/>
    </source>
</evidence>
<evidence type="ECO:0000259" key="7">
    <source>
        <dbReference type="PROSITE" id="PS51352"/>
    </source>
</evidence>
<dbReference type="RefSeq" id="WP_379594385.1">
    <property type="nucleotide sequence ID" value="NZ_JBHRTN010000004.1"/>
</dbReference>
<dbReference type="PROSITE" id="PS51352">
    <property type="entry name" value="THIOREDOXIN_2"/>
    <property type="match status" value="1"/>
</dbReference>
<accession>A0ABV7FZF0</accession>
<evidence type="ECO:0000256" key="1">
    <source>
        <dbReference type="ARBA" id="ARBA00003565"/>
    </source>
</evidence>
<evidence type="ECO:0000256" key="5">
    <source>
        <dbReference type="ARBA" id="ARBA00023157"/>
    </source>
</evidence>
<evidence type="ECO:0000313" key="8">
    <source>
        <dbReference type="EMBL" id="MFC3124132.1"/>
    </source>
</evidence>
<dbReference type="PANTHER" id="PTHR13887:SF14">
    <property type="entry name" value="DISULFIDE BOND FORMATION PROTEIN D"/>
    <property type="match status" value="1"/>
</dbReference>
<dbReference type="PANTHER" id="PTHR13887">
    <property type="entry name" value="GLUTATHIONE S-TRANSFERASE KAPPA"/>
    <property type="match status" value="1"/>
</dbReference>
<proteinExistence type="inferred from homology"/>
<reference evidence="9" key="1">
    <citation type="journal article" date="2019" name="Int. J. Syst. Evol. Microbiol.">
        <title>The Global Catalogue of Microorganisms (GCM) 10K type strain sequencing project: providing services to taxonomists for standard genome sequencing and annotation.</title>
        <authorList>
            <consortium name="The Broad Institute Genomics Platform"/>
            <consortium name="The Broad Institute Genome Sequencing Center for Infectious Disease"/>
            <person name="Wu L."/>
            <person name="Ma J."/>
        </authorList>
    </citation>
    <scope>NUCLEOTIDE SEQUENCE [LARGE SCALE GENOMIC DNA]</scope>
    <source>
        <strain evidence="9">KCTC 52094</strain>
    </source>
</reference>
<evidence type="ECO:0000256" key="4">
    <source>
        <dbReference type="ARBA" id="ARBA00023002"/>
    </source>
</evidence>